<evidence type="ECO:0000256" key="3">
    <source>
        <dbReference type="ARBA" id="ARBA00022741"/>
    </source>
</evidence>
<evidence type="ECO:0000256" key="4">
    <source>
        <dbReference type="ARBA" id="ARBA00022840"/>
    </source>
</evidence>
<dbReference type="SUPFAM" id="SSF52540">
    <property type="entry name" value="P-loop containing nucleoside triphosphate hydrolases"/>
    <property type="match status" value="1"/>
</dbReference>
<keyword evidence="5" id="KW-0812">Transmembrane</keyword>
<evidence type="ECO:0000313" key="7">
    <source>
        <dbReference type="EMBL" id="ALD66453.1"/>
    </source>
</evidence>
<dbReference type="KEGG" id="scj:SCANT_v1c05470"/>
<keyword evidence="8" id="KW-1185">Reference proteome</keyword>
<dbReference type="EMBL" id="CP012622">
    <property type="protein sequence ID" value="ALD66453.1"/>
    <property type="molecule type" value="Genomic_DNA"/>
</dbReference>
<sequence length="857" mass="100038">MSNNFFEVKNLSKVFKNKSGVNNVSFTLKKGDIVGFLGDNGSGKTTIIKLIFNEYIKNGGEILFEDNEIQKTKAFTKMAFFPDQNNYPKDFKIIDFAMYTANLKNISKKDVLENLSAYVKALNLEEYQNNKFSELSAGMQKRALLLSILITDPEIIILDEPTANLDIKSRLEFLKILSNLATKFKKTIVITSHNIDELSSLINRIVILKKVDNKGEIVYNQTFDNKKENIRDIYIEQVGGLTNNINFDKVIEIENKTNVIESKTKKVALNFAIAKRVFFELIKSKIFIIMSVILFTSTIFVELLFLYLLPPKNFDINSTLLAWMPFTMILIYISYFEIHFNVRFYNKEINNGVLNLEIRSGLSKTQIFWERFLINKLIIFSYILIMISILAIFIPTTQNFYSIKTLSNVLPGYFILFILDLLIFSIICLFVTINSSALIGVIGTIFALCSSMSLLIDASVTAFIFPSYTTWNKNENSNYLKLYNTRFLVGLEMQKIMNKYGEDSLIKQHLESLTNINKIFNFESNFFYLTEYNYLLNDSSYRKEINSRTYIRTLLINGLITESDNLRIYKDGSLINLEVSSEFKENKLINDLKEIKKLQPKEEKTNYNSTLFREYSKAEVIDKDLYKGSNGLYELIEKINSKTKNSELKDIANLIKKISKYAYDKYDFEKNPGYSILERPFDYYDYLRSGMWTYTKETRFNDQWNNQINISDGVRTFNKIYTDLLMSYIHLKNPIYGNSNDSYSDPEFDLYAKEYNQFARKNAYLNPFTTFVRILFESSYDKYFNSLYYSTEWVDTTYELVGYNENESNKWENIKSFDYIRKVGKTFSPVAGSFMYLLLSLILLAFSYLIFIKKIIK</sequence>
<feature type="transmembrane region" description="Helical" evidence="5">
    <location>
        <begin position="834"/>
        <end position="852"/>
    </location>
</feature>
<feature type="transmembrane region" description="Helical" evidence="5">
    <location>
        <begin position="286"/>
        <end position="308"/>
    </location>
</feature>
<reference evidence="7 8" key="1">
    <citation type="journal article" date="2015" name="Genome Announc.">
        <title>Complete Genome Sequence of Spiroplasma cantharicola CC-1T (DSM 21588), a Bacterium Isolated from Soldier Beetle (Cantharis carolinus).</title>
        <authorList>
            <person name="Lo W.S."/>
            <person name="Liu P.Y."/>
            <person name="Kuo C.H."/>
        </authorList>
    </citation>
    <scope>NUCLEOTIDE SEQUENCE [LARGE SCALE GENOMIC DNA]</scope>
    <source>
        <strain evidence="7 8">CC-1</strain>
    </source>
</reference>
<feature type="transmembrane region" description="Helical" evidence="5">
    <location>
        <begin position="445"/>
        <end position="468"/>
    </location>
</feature>
<dbReference type="GO" id="GO:0016887">
    <property type="term" value="F:ATP hydrolysis activity"/>
    <property type="evidence" value="ECO:0007669"/>
    <property type="project" value="InterPro"/>
</dbReference>
<keyword evidence="2" id="KW-0813">Transport</keyword>
<dbReference type="InterPro" id="IPR003439">
    <property type="entry name" value="ABC_transporter-like_ATP-bd"/>
</dbReference>
<dbReference type="PANTHER" id="PTHR42711:SF5">
    <property type="entry name" value="ABC TRANSPORTER ATP-BINDING PROTEIN NATA"/>
    <property type="match status" value="1"/>
</dbReference>
<protein>
    <submittedName>
        <fullName evidence="7">ABC transporter ATP-binding protein</fullName>
    </submittedName>
</protein>
<dbReference type="InterPro" id="IPR017871">
    <property type="entry name" value="ABC_transporter-like_CS"/>
</dbReference>
<dbReference type="RefSeq" id="WP_053946212.1">
    <property type="nucleotide sequence ID" value="NZ_CP012622.1"/>
</dbReference>
<keyword evidence="4 7" id="KW-0067">ATP-binding</keyword>
<organism evidence="7 8">
    <name type="scientific">Spiroplasma cantharicola</name>
    <dbReference type="NCBI Taxonomy" id="362837"/>
    <lineage>
        <taxon>Bacteria</taxon>
        <taxon>Bacillati</taxon>
        <taxon>Mycoplasmatota</taxon>
        <taxon>Mollicutes</taxon>
        <taxon>Entomoplasmatales</taxon>
        <taxon>Spiroplasmataceae</taxon>
        <taxon>Spiroplasma</taxon>
    </lineage>
</organism>
<dbReference type="AlphaFoldDB" id="A0A0M4JIK2"/>
<feature type="domain" description="ABC transporter" evidence="6">
    <location>
        <begin position="6"/>
        <end position="235"/>
    </location>
</feature>
<dbReference type="PATRIC" id="fig|362837.3.peg.559"/>
<proteinExistence type="inferred from homology"/>
<dbReference type="InterPro" id="IPR050763">
    <property type="entry name" value="ABC_transporter_ATP-binding"/>
</dbReference>
<evidence type="ECO:0000256" key="1">
    <source>
        <dbReference type="ARBA" id="ARBA00005417"/>
    </source>
</evidence>
<dbReference type="InterPro" id="IPR027417">
    <property type="entry name" value="P-loop_NTPase"/>
</dbReference>
<keyword evidence="5" id="KW-0472">Membrane</keyword>
<dbReference type="Gene3D" id="3.40.50.300">
    <property type="entry name" value="P-loop containing nucleotide triphosphate hydrolases"/>
    <property type="match status" value="1"/>
</dbReference>
<gene>
    <name evidence="7" type="ORF">SCANT_v1c05470</name>
</gene>
<feature type="transmembrane region" description="Helical" evidence="5">
    <location>
        <begin position="373"/>
        <end position="394"/>
    </location>
</feature>
<dbReference type="InterPro" id="IPR003593">
    <property type="entry name" value="AAA+_ATPase"/>
</dbReference>
<dbReference type="OrthoDB" id="9779029at2"/>
<dbReference type="PANTHER" id="PTHR42711">
    <property type="entry name" value="ABC TRANSPORTER ATP-BINDING PROTEIN"/>
    <property type="match status" value="1"/>
</dbReference>
<name>A0A0M4JIK2_9MOLU</name>
<keyword evidence="5" id="KW-1133">Transmembrane helix</keyword>
<evidence type="ECO:0000256" key="2">
    <source>
        <dbReference type="ARBA" id="ARBA00022448"/>
    </source>
</evidence>
<comment type="similarity">
    <text evidence="1">Belongs to the ABC transporter superfamily.</text>
</comment>
<evidence type="ECO:0000256" key="5">
    <source>
        <dbReference type="SAM" id="Phobius"/>
    </source>
</evidence>
<feature type="transmembrane region" description="Helical" evidence="5">
    <location>
        <begin position="320"/>
        <end position="338"/>
    </location>
</feature>
<dbReference type="Proteomes" id="UP000063919">
    <property type="component" value="Chromosome"/>
</dbReference>
<dbReference type="STRING" id="362837.SCANT_v1c05470"/>
<evidence type="ECO:0000313" key="8">
    <source>
        <dbReference type="Proteomes" id="UP000063919"/>
    </source>
</evidence>
<dbReference type="SMART" id="SM00382">
    <property type="entry name" value="AAA"/>
    <property type="match status" value="1"/>
</dbReference>
<dbReference type="PROSITE" id="PS00211">
    <property type="entry name" value="ABC_TRANSPORTER_1"/>
    <property type="match status" value="1"/>
</dbReference>
<dbReference type="GO" id="GO:0005524">
    <property type="term" value="F:ATP binding"/>
    <property type="evidence" value="ECO:0007669"/>
    <property type="project" value="UniProtKB-KW"/>
</dbReference>
<keyword evidence="3" id="KW-0547">Nucleotide-binding</keyword>
<dbReference type="PROSITE" id="PS50893">
    <property type="entry name" value="ABC_TRANSPORTER_2"/>
    <property type="match status" value="1"/>
</dbReference>
<feature type="transmembrane region" description="Helical" evidence="5">
    <location>
        <begin position="414"/>
        <end position="433"/>
    </location>
</feature>
<dbReference type="CDD" id="cd03230">
    <property type="entry name" value="ABC_DR_subfamily_A"/>
    <property type="match status" value="1"/>
</dbReference>
<dbReference type="Pfam" id="PF00005">
    <property type="entry name" value="ABC_tran"/>
    <property type="match status" value="1"/>
</dbReference>
<accession>A0A0M4JIK2</accession>
<evidence type="ECO:0000259" key="6">
    <source>
        <dbReference type="PROSITE" id="PS50893"/>
    </source>
</evidence>